<evidence type="ECO:0000256" key="16">
    <source>
        <dbReference type="SAM" id="Phobius"/>
    </source>
</evidence>
<feature type="transmembrane region" description="Helical" evidence="16">
    <location>
        <begin position="458"/>
        <end position="479"/>
    </location>
</feature>
<dbReference type="PANTHER" id="PTHR45635">
    <property type="entry name" value="ADP,ATP CARRIER PROTEIN 1-RELATED-RELATED"/>
    <property type="match status" value="1"/>
</dbReference>
<comment type="subcellular location">
    <subcellularLocation>
        <location evidence="1">Mitochondrion inner membrane</location>
        <topology evidence="1">Multi-pass membrane protein</topology>
    </subcellularLocation>
</comment>
<protein>
    <recommendedName>
        <fullName evidence="19">ADP,ATP carrier protein</fullName>
    </recommendedName>
</protein>
<proteinExistence type="inferred from homology"/>
<dbReference type="PRINTS" id="PR00926">
    <property type="entry name" value="MITOCARRIER"/>
</dbReference>
<evidence type="ECO:0000256" key="3">
    <source>
        <dbReference type="ARBA" id="ARBA00011245"/>
    </source>
</evidence>
<evidence type="ECO:0000256" key="4">
    <source>
        <dbReference type="ARBA" id="ARBA00022448"/>
    </source>
</evidence>
<comment type="similarity">
    <text evidence="2 15">Belongs to the mitochondrial carrier (TC 2.A.29) family.</text>
</comment>
<feature type="transmembrane region" description="Helical" evidence="16">
    <location>
        <begin position="347"/>
        <end position="368"/>
    </location>
</feature>
<feature type="transmembrane region" description="Helical" evidence="16">
    <location>
        <begin position="509"/>
        <end position="526"/>
    </location>
</feature>
<feature type="repeat" description="Solcar" evidence="14">
    <location>
        <begin position="2"/>
        <end position="96"/>
    </location>
</feature>
<keyword evidence="9 16" id="KW-1133">Transmembrane helix</keyword>
<dbReference type="PRINTS" id="PR00927">
    <property type="entry name" value="ADPTRNSLCASE"/>
</dbReference>
<dbReference type="GO" id="GO:0140021">
    <property type="term" value="P:mitochondrial ADP transmembrane transport"/>
    <property type="evidence" value="ECO:0007669"/>
    <property type="project" value="InterPro"/>
</dbReference>
<sequence length="591" mass="63070">MSDFMINFLAGGVSGAVAKTCTAPIERVKLLIQTQDANPLIISGEVKRYTGIVDCFSRVASEQGIGAFWRGNFTNILRYFPTQAFNFAFKDSIKAVFPKADKNTEFGKFFAINVASGGLAGAGSLMIVYPLDYARTRLASDVGGGEKQFSGLADCIKKTIAAGGVGSLYNGIGVSITGIIPYRGVYFGLFDTLSGYNPYQNSDNNVMRAFSKFMCAQSSAIAAGYASYPFDTVRRRLQMQSEKPESEWVYKSTADCFGKIMKEEGTAALFKGAGANALRTVGAAMVLVLYSEITRAFGVGKGGATATRSTTLFFGIPIEPNFVCSSSIFGAVNAVGFVISCTTGSHLHLDLLGTGAFIPATLIPLLSAMKRVPSLPASAIASQLTVALWAGRLASFLFYRATILKHDARLAETLGSISGCFGFWFLSFLWGVLASLPHTLSLSPIAKAKSFRSQPAPFVLLSAAGFLLSIAGIAIEVIADFQKWNFKKNNPSNHFISQGLWGVSQHPNYFGNLLVFSGLFLQNFGVLKSSGSARALCSLLSPVFLFGLFYAQSVGLGGGALAVAKEAAIAKYGAAYKEYMETTPLIFPKMG</sequence>
<keyword evidence="18" id="KW-1185">Reference proteome</keyword>
<accession>A0A9W7G0N5</accession>
<feature type="transmembrane region" description="Helical" evidence="16">
    <location>
        <begin position="380"/>
        <end position="401"/>
    </location>
</feature>
<dbReference type="Pfam" id="PF06966">
    <property type="entry name" value="DUF1295"/>
    <property type="match status" value="1"/>
</dbReference>
<evidence type="ECO:0000256" key="15">
    <source>
        <dbReference type="RuleBase" id="RU000488"/>
    </source>
</evidence>
<dbReference type="EMBL" id="BRYA01000627">
    <property type="protein sequence ID" value="GMI26345.1"/>
    <property type="molecule type" value="Genomic_DNA"/>
</dbReference>
<evidence type="ECO:0000313" key="18">
    <source>
        <dbReference type="Proteomes" id="UP001165065"/>
    </source>
</evidence>
<evidence type="ECO:0000313" key="17">
    <source>
        <dbReference type="EMBL" id="GMI26345.1"/>
    </source>
</evidence>
<evidence type="ECO:0000256" key="9">
    <source>
        <dbReference type="ARBA" id="ARBA00022989"/>
    </source>
</evidence>
<keyword evidence="4 15" id="KW-0813">Transport</keyword>
<evidence type="ECO:0000256" key="7">
    <source>
        <dbReference type="ARBA" id="ARBA00022737"/>
    </source>
</evidence>
<dbReference type="PROSITE" id="PS50920">
    <property type="entry name" value="SOLCAR"/>
    <property type="match status" value="3"/>
</dbReference>
<keyword evidence="6 14" id="KW-0812">Transmembrane</keyword>
<evidence type="ECO:0000256" key="5">
    <source>
        <dbReference type="ARBA" id="ARBA00022449"/>
    </source>
</evidence>
<comment type="catalytic activity">
    <reaction evidence="12">
        <text>ADP(in) + ATP(out) = ADP(out) + ATP(in)</text>
        <dbReference type="Rhea" id="RHEA:34999"/>
        <dbReference type="ChEBI" id="CHEBI:30616"/>
        <dbReference type="ChEBI" id="CHEBI:456216"/>
    </reaction>
    <physiologicalReaction direction="left-to-right" evidence="12">
        <dbReference type="Rhea" id="RHEA:35000"/>
    </physiologicalReaction>
</comment>
<dbReference type="Pfam" id="PF00153">
    <property type="entry name" value="Mito_carr"/>
    <property type="match status" value="3"/>
</dbReference>
<evidence type="ECO:0000256" key="8">
    <source>
        <dbReference type="ARBA" id="ARBA00022792"/>
    </source>
</evidence>
<evidence type="ECO:0000256" key="10">
    <source>
        <dbReference type="ARBA" id="ARBA00023128"/>
    </source>
</evidence>
<gene>
    <name evidence="17" type="ORF">TrCOL_g3099</name>
</gene>
<comment type="function">
    <text evidence="13">ADP:ATP antiporter that mediates import of ADP into the mitochondrial matrix for ATP synthesis, and export of ATP out to fuel the cell. Cycles between the cytoplasmic-open state (c-state) and the matrix-open state (m-state): operates by the alternating access mechanism with a single substrate-binding site intermittently exposed to either the cytosolic (c-state) or matrix (m-state) side of the inner mitochondrial membrane.</text>
</comment>
<feature type="repeat" description="Solcar" evidence="14">
    <location>
        <begin position="108"/>
        <end position="196"/>
    </location>
</feature>
<evidence type="ECO:0000256" key="2">
    <source>
        <dbReference type="ARBA" id="ARBA00006375"/>
    </source>
</evidence>
<evidence type="ECO:0000256" key="12">
    <source>
        <dbReference type="ARBA" id="ARBA00024143"/>
    </source>
</evidence>
<dbReference type="OrthoDB" id="270584at2759"/>
<dbReference type="GO" id="GO:1990544">
    <property type="term" value="P:mitochondrial ATP transmembrane transport"/>
    <property type="evidence" value="ECO:0007669"/>
    <property type="project" value="InterPro"/>
</dbReference>
<dbReference type="InterPro" id="IPR018108">
    <property type="entry name" value="MCP_transmembrane"/>
</dbReference>
<keyword evidence="10" id="KW-0496">Mitochondrion</keyword>
<dbReference type="SUPFAM" id="SSF103506">
    <property type="entry name" value="Mitochondrial carrier"/>
    <property type="match status" value="1"/>
</dbReference>
<dbReference type="PANTHER" id="PTHR45635:SF14">
    <property type="entry name" value="ADP_ATP TRANSLOCASE"/>
    <property type="match status" value="1"/>
</dbReference>
<dbReference type="InterPro" id="IPR002067">
    <property type="entry name" value="MCP"/>
</dbReference>
<dbReference type="Gene3D" id="1.20.120.1630">
    <property type="match status" value="1"/>
</dbReference>
<dbReference type="InterPro" id="IPR010721">
    <property type="entry name" value="UstE-like"/>
</dbReference>
<name>A0A9W7G0N5_9STRA</name>
<feature type="repeat" description="Solcar" evidence="14">
    <location>
        <begin position="211"/>
        <end position="296"/>
    </location>
</feature>
<keyword evidence="7" id="KW-0677">Repeat</keyword>
<keyword evidence="8" id="KW-0999">Mitochondrion inner membrane</keyword>
<evidence type="ECO:0000256" key="13">
    <source>
        <dbReference type="ARBA" id="ARBA00045250"/>
    </source>
</evidence>
<dbReference type="Proteomes" id="UP001165065">
    <property type="component" value="Unassembled WGS sequence"/>
</dbReference>
<reference evidence="18" key="1">
    <citation type="journal article" date="2023" name="Commun. Biol.">
        <title>Genome analysis of Parmales, the sister group of diatoms, reveals the evolutionary specialization of diatoms from phago-mixotrophs to photoautotrophs.</title>
        <authorList>
            <person name="Ban H."/>
            <person name="Sato S."/>
            <person name="Yoshikawa S."/>
            <person name="Yamada K."/>
            <person name="Nakamura Y."/>
            <person name="Ichinomiya M."/>
            <person name="Sato N."/>
            <person name="Blanc-Mathieu R."/>
            <person name="Endo H."/>
            <person name="Kuwata A."/>
            <person name="Ogata H."/>
        </authorList>
    </citation>
    <scope>NUCLEOTIDE SEQUENCE [LARGE SCALE GENOMIC DNA]</scope>
</reference>
<evidence type="ECO:0000256" key="14">
    <source>
        <dbReference type="PROSITE-ProRule" id="PRU00282"/>
    </source>
</evidence>
<evidence type="ECO:0000256" key="6">
    <source>
        <dbReference type="ARBA" id="ARBA00022692"/>
    </source>
</evidence>
<dbReference type="InterPro" id="IPR002113">
    <property type="entry name" value="ADT_euk_type"/>
</dbReference>
<dbReference type="AlphaFoldDB" id="A0A9W7G0N5"/>
<dbReference type="GO" id="GO:0005471">
    <property type="term" value="F:ATP:ADP antiporter activity"/>
    <property type="evidence" value="ECO:0007669"/>
    <property type="project" value="InterPro"/>
</dbReference>
<dbReference type="InterPro" id="IPR023395">
    <property type="entry name" value="MCP_dom_sf"/>
</dbReference>
<dbReference type="GO" id="GO:0005743">
    <property type="term" value="C:mitochondrial inner membrane"/>
    <property type="evidence" value="ECO:0007669"/>
    <property type="project" value="UniProtKB-SubCell"/>
</dbReference>
<comment type="caution">
    <text evidence="17">The sequence shown here is derived from an EMBL/GenBank/DDBJ whole genome shotgun (WGS) entry which is preliminary data.</text>
</comment>
<keyword evidence="11 14" id="KW-0472">Membrane</keyword>
<comment type="subunit">
    <text evidence="3">Monomer.</text>
</comment>
<feature type="transmembrane region" description="Helical" evidence="16">
    <location>
        <begin position="421"/>
        <end position="446"/>
    </location>
</feature>
<organism evidence="17 18">
    <name type="scientific">Triparma columacea</name>
    <dbReference type="NCBI Taxonomy" id="722753"/>
    <lineage>
        <taxon>Eukaryota</taxon>
        <taxon>Sar</taxon>
        <taxon>Stramenopiles</taxon>
        <taxon>Ochrophyta</taxon>
        <taxon>Bolidophyceae</taxon>
        <taxon>Parmales</taxon>
        <taxon>Triparmaceae</taxon>
        <taxon>Triparma</taxon>
    </lineage>
</organism>
<dbReference type="Gene3D" id="1.50.40.10">
    <property type="entry name" value="Mitochondrial carrier domain"/>
    <property type="match status" value="1"/>
</dbReference>
<evidence type="ECO:0008006" key="19">
    <source>
        <dbReference type="Google" id="ProtNLM"/>
    </source>
</evidence>
<evidence type="ECO:0000256" key="11">
    <source>
        <dbReference type="ARBA" id="ARBA00023136"/>
    </source>
</evidence>
<evidence type="ECO:0000256" key="1">
    <source>
        <dbReference type="ARBA" id="ARBA00004448"/>
    </source>
</evidence>
<keyword evidence="5" id="KW-0050">Antiport</keyword>